<dbReference type="InterPro" id="IPR002347">
    <property type="entry name" value="SDR_fam"/>
</dbReference>
<dbReference type="Proteomes" id="UP000266861">
    <property type="component" value="Unassembled WGS sequence"/>
</dbReference>
<keyword evidence="3" id="KW-0560">Oxidoreductase</keyword>
<dbReference type="PRINTS" id="PR00080">
    <property type="entry name" value="SDRFAMILY"/>
</dbReference>
<dbReference type="STRING" id="1348612.A0A397JJK2"/>
<accession>A0A397JJK2</accession>
<dbReference type="Gene3D" id="3.40.50.720">
    <property type="entry name" value="NAD(P)-binding Rossmann-like Domain"/>
    <property type="match status" value="1"/>
</dbReference>
<dbReference type="Pfam" id="PF13561">
    <property type="entry name" value="adh_short_C2"/>
    <property type="match status" value="1"/>
</dbReference>
<evidence type="ECO:0000256" key="3">
    <source>
        <dbReference type="ARBA" id="ARBA00023002"/>
    </source>
</evidence>
<reference evidence="4 5" key="1">
    <citation type="submission" date="2018-08" db="EMBL/GenBank/DDBJ databases">
        <title>Genome and evolution of the arbuscular mycorrhizal fungus Diversispora epigaea (formerly Glomus versiforme) and its bacterial endosymbionts.</title>
        <authorList>
            <person name="Sun X."/>
            <person name="Fei Z."/>
            <person name="Harrison M."/>
        </authorList>
    </citation>
    <scope>NUCLEOTIDE SEQUENCE [LARGE SCALE GENOMIC DNA]</scope>
    <source>
        <strain evidence="4 5">IT104</strain>
    </source>
</reference>
<dbReference type="OrthoDB" id="1393670at2759"/>
<gene>
    <name evidence="4" type="ORF">Glove_22g126</name>
</gene>
<comment type="caution">
    <text evidence="4">The sequence shown here is derived from an EMBL/GenBank/DDBJ whole genome shotgun (WGS) entry which is preliminary data.</text>
</comment>
<keyword evidence="2" id="KW-0521">NADP</keyword>
<dbReference type="InterPro" id="IPR036291">
    <property type="entry name" value="NAD(P)-bd_dom_sf"/>
</dbReference>
<dbReference type="PANTHER" id="PTHR48107">
    <property type="entry name" value="NADPH-DEPENDENT ALDEHYDE REDUCTASE-LIKE PROTEIN, CHLOROPLASTIC-RELATED"/>
    <property type="match status" value="1"/>
</dbReference>
<dbReference type="PANTHER" id="PTHR48107:SF16">
    <property type="entry name" value="NADPH-DEPENDENT ALDEHYDE REDUCTASE 1, CHLOROPLASTIC"/>
    <property type="match status" value="1"/>
</dbReference>
<keyword evidence="5" id="KW-1185">Reference proteome</keyword>
<evidence type="ECO:0000256" key="2">
    <source>
        <dbReference type="ARBA" id="ARBA00022857"/>
    </source>
</evidence>
<evidence type="ECO:0000313" key="4">
    <source>
        <dbReference type="EMBL" id="RHZ88539.1"/>
    </source>
</evidence>
<dbReference type="InterPro" id="IPR020904">
    <property type="entry name" value="Sc_DH/Rdtase_CS"/>
</dbReference>
<evidence type="ECO:0000256" key="1">
    <source>
        <dbReference type="ARBA" id="ARBA00006484"/>
    </source>
</evidence>
<name>A0A397JJK2_9GLOM</name>
<dbReference type="AlphaFoldDB" id="A0A397JJK2"/>
<dbReference type="PROSITE" id="PS00061">
    <property type="entry name" value="ADH_SHORT"/>
    <property type="match status" value="1"/>
</dbReference>
<protein>
    <submittedName>
        <fullName evidence="4">Uncharacterized protein</fullName>
    </submittedName>
</protein>
<comment type="similarity">
    <text evidence="1">Belongs to the short-chain dehydrogenases/reductases (SDR) family.</text>
</comment>
<dbReference type="SUPFAM" id="SSF51735">
    <property type="entry name" value="NAD(P)-binding Rossmann-fold domains"/>
    <property type="match status" value="1"/>
</dbReference>
<sequence length="339" mass="37720">MISLFWKIQNAVRHIIMVSFKFFDNLMRDVNFLYIISKKTPQSISEASNIPKQRMQEQPGLQHEMKPQPLVHQQPTEEGRLTEYLASGKLKGKVALITGGDSGIGRSTGVLFAKEKAQGVAIVYLPREERDAKEAKEIIEKQGDTKVLLINKDVGYEKNAIEIVDEVVKKFERIDILVNNASEQHVCEKIENLEADQIERTFRSNIFGMFYLTKHCVKHMKEGSVIINLASVTAYAGNPSLLDYSSTKGAIVSFTRSLSLQLANRYIRVNAVAPGPIWTPLIKASFSPETMEKFGSGVPMQRPGQPSEVATCCVFLASKDSSYMTGQVLHPNGGKIVNG</sequence>
<organism evidence="4 5">
    <name type="scientific">Diversispora epigaea</name>
    <dbReference type="NCBI Taxonomy" id="1348612"/>
    <lineage>
        <taxon>Eukaryota</taxon>
        <taxon>Fungi</taxon>
        <taxon>Fungi incertae sedis</taxon>
        <taxon>Mucoromycota</taxon>
        <taxon>Glomeromycotina</taxon>
        <taxon>Glomeromycetes</taxon>
        <taxon>Diversisporales</taxon>
        <taxon>Diversisporaceae</taxon>
        <taxon>Diversispora</taxon>
    </lineage>
</organism>
<proteinExistence type="inferred from homology"/>
<dbReference type="GO" id="GO:0016614">
    <property type="term" value="F:oxidoreductase activity, acting on CH-OH group of donors"/>
    <property type="evidence" value="ECO:0007669"/>
    <property type="project" value="UniProtKB-ARBA"/>
</dbReference>
<dbReference type="FunFam" id="3.40.50.720:FF:000084">
    <property type="entry name" value="Short-chain dehydrogenase reductase"/>
    <property type="match status" value="1"/>
</dbReference>
<dbReference type="PRINTS" id="PR00081">
    <property type="entry name" value="GDHRDH"/>
</dbReference>
<dbReference type="EMBL" id="PQFF01000020">
    <property type="protein sequence ID" value="RHZ88539.1"/>
    <property type="molecule type" value="Genomic_DNA"/>
</dbReference>
<evidence type="ECO:0000313" key="5">
    <source>
        <dbReference type="Proteomes" id="UP000266861"/>
    </source>
</evidence>